<evidence type="ECO:0000313" key="9">
    <source>
        <dbReference type="Proteomes" id="UP000198847"/>
    </source>
</evidence>
<dbReference type="PANTHER" id="PTHR36174">
    <property type="entry name" value="LIPID II:GLYCINE GLYCYLTRANSFERASE"/>
    <property type="match status" value="1"/>
</dbReference>
<evidence type="ECO:0000256" key="2">
    <source>
        <dbReference type="ARBA" id="ARBA00022679"/>
    </source>
</evidence>
<dbReference type="STRING" id="112903.SAMN04490178_104156"/>
<evidence type="ECO:0000256" key="4">
    <source>
        <dbReference type="ARBA" id="ARBA00022984"/>
    </source>
</evidence>
<dbReference type="AlphaFoldDB" id="A0A1H8S0C0"/>
<accession>A0A1H8S0C0</accession>
<dbReference type="OrthoDB" id="5622654at2"/>
<keyword evidence="4" id="KW-0573">Peptidoglycan synthesis</keyword>
<evidence type="ECO:0000256" key="3">
    <source>
        <dbReference type="ARBA" id="ARBA00022960"/>
    </source>
</evidence>
<dbReference type="GO" id="GO:0016755">
    <property type="term" value="F:aminoacyltransferase activity"/>
    <property type="evidence" value="ECO:0007669"/>
    <property type="project" value="InterPro"/>
</dbReference>
<keyword evidence="2 8" id="KW-0808">Transferase</keyword>
<dbReference type="Pfam" id="PF13480">
    <property type="entry name" value="Acetyltransf_6"/>
    <property type="match status" value="1"/>
</dbReference>
<keyword evidence="9" id="KW-1185">Reference proteome</keyword>
<name>A0A1H8S0C0_9FIRM</name>
<dbReference type="GO" id="GO:0008360">
    <property type="term" value="P:regulation of cell shape"/>
    <property type="evidence" value="ECO:0007669"/>
    <property type="project" value="UniProtKB-KW"/>
</dbReference>
<reference evidence="8 9" key="1">
    <citation type="submission" date="2016-10" db="EMBL/GenBank/DDBJ databases">
        <authorList>
            <person name="de Groot N.N."/>
        </authorList>
    </citation>
    <scope>NUCLEOTIDE SEQUENCE [LARGE SCALE GENOMIC DNA]</scope>
    <source>
        <strain evidence="8 9">DSM 13305</strain>
    </source>
</reference>
<dbReference type="InterPro" id="IPR016181">
    <property type="entry name" value="Acyl_CoA_acyltransferase"/>
</dbReference>
<organism evidence="8 9">
    <name type="scientific">Propionispora vibrioides</name>
    <dbReference type="NCBI Taxonomy" id="112903"/>
    <lineage>
        <taxon>Bacteria</taxon>
        <taxon>Bacillati</taxon>
        <taxon>Bacillota</taxon>
        <taxon>Negativicutes</taxon>
        <taxon>Selenomonadales</taxon>
        <taxon>Sporomusaceae</taxon>
        <taxon>Propionispora</taxon>
    </lineage>
</organism>
<evidence type="ECO:0000256" key="5">
    <source>
        <dbReference type="ARBA" id="ARBA00023315"/>
    </source>
</evidence>
<evidence type="ECO:0000256" key="6">
    <source>
        <dbReference type="ARBA" id="ARBA00023316"/>
    </source>
</evidence>
<dbReference type="InterPro" id="IPR050644">
    <property type="entry name" value="PG_Glycine_Bridge_Synth"/>
</dbReference>
<dbReference type="EMBL" id="FODY01000004">
    <property type="protein sequence ID" value="SEO72389.1"/>
    <property type="molecule type" value="Genomic_DNA"/>
</dbReference>
<keyword evidence="5" id="KW-0012">Acyltransferase</keyword>
<dbReference type="PANTHER" id="PTHR36174:SF1">
    <property type="entry name" value="LIPID II:GLYCINE GLYCYLTRANSFERASE"/>
    <property type="match status" value="1"/>
</dbReference>
<dbReference type="Proteomes" id="UP000198847">
    <property type="component" value="Unassembled WGS sequence"/>
</dbReference>
<dbReference type="InterPro" id="IPR038740">
    <property type="entry name" value="BioF2-like_GNAT_dom"/>
</dbReference>
<dbReference type="SUPFAM" id="SSF55729">
    <property type="entry name" value="Acyl-CoA N-acyltransferases (Nat)"/>
    <property type="match status" value="1"/>
</dbReference>
<gene>
    <name evidence="8" type="ORF">SAMN04490178_104156</name>
</gene>
<feature type="domain" description="BioF2-like acetyltransferase" evidence="7">
    <location>
        <begin position="149"/>
        <end position="273"/>
    </location>
</feature>
<evidence type="ECO:0000259" key="7">
    <source>
        <dbReference type="Pfam" id="PF13480"/>
    </source>
</evidence>
<dbReference type="RefSeq" id="WP_091744525.1">
    <property type="nucleotide sequence ID" value="NZ_FODY01000004.1"/>
</dbReference>
<sequence length="323" mass="36949">MNCCLKSSMDVDSSIWNHDVLQKTGNPAQLYEAAFAVSTKVTPVFIEIIKDNVVVFRWLVFYRGYKCFGYIQANAEPTNCNLEYIDLAVKEIIKKFRPFKFEFYSITLSRFTNRKILYDLGFCPIYEYGSSIIDLTKSEEELFEGVHSKHRNVIRKAVKEGVQIVEDTSVEAISTYFDLSQETYARSNIPGVAKQELIHHYQALAATGNCRIFFAVHQGCFQAAAFMLVSKNNAVYWHGASKNKPIPGSANLLHWEIIKKFKRENILYYDFGGIILDAPTGSKERGVSLFKTRFGGTINSFFGGQLILNSMKNSLLNWWRRIQ</sequence>
<dbReference type="PROSITE" id="PS51191">
    <property type="entry name" value="FEMABX"/>
    <property type="match status" value="1"/>
</dbReference>
<protein>
    <submittedName>
        <fullName evidence="8">Acetyltransferase (GNAT) domain-containing protein</fullName>
    </submittedName>
</protein>
<keyword evidence="3" id="KW-0133">Cell shape</keyword>
<keyword evidence="6" id="KW-0961">Cell wall biogenesis/degradation</keyword>
<evidence type="ECO:0000313" key="8">
    <source>
        <dbReference type="EMBL" id="SEO72389.1"/>
    </source>
</evidence>
<dbReference type="GO" id="GO:0071555">
    <property type="term" value="P:cell wall organization"/>
    <property type="evidence" value="ECO:0007669"/>
    <property type="project" value="UniProtKB-KW"/>
</dbReference>
<dbReference type="Gene3D" id="3.40.630.30">
    <property type="match status" value="1"/>
</dbReference>
<comment type="similarity">
    <text evidence="1">Belongs to the FemABX family.</text>
</comment>
<dbReference type="GO" id="GO:0009252">
    <property type="term" value="P:peptidoglycan biosynthetic process"/>
    <property type="evidence" value="ECO:0007669"/>
    <property type="project" value="UniProtKB-KW"/>
</dbReference>
<dbReference type="InterPro" id="IPR003447">
    <property type="entry name" value="FEMABX"/>
</dbReference>
<proteinExistence type="inferred from homology"/>
<evidence type="ECO:0000256" key="1">
    <source>
        <dbReference type="ARBA" id="ARBA00009943"/>
    </source>
</evidence>